<dbReference type="InterPro" id="IPR003593">
    <property type="entry name" value="AAA+_ATPase"/>
</dbReference>
<evidence type="ECO:0000256" key="4">
    <source>
        <dbReference type="ARBA" id="ARBA00022741"/>
    </source>
</evidence>
<name>A0A9X0U3S9_9BACT</name>
<comment type="similarity">
    <text evidence="1">Belongs to the ABC transporter superfamily.</text>
</comment>
<dbReference type="Gene3D" id="3.40.50.300">
    <property type="entry name" value="P-loop containing nucleotide triphosphate hydrolases"/>
    <property type="match status" value="1"/>
</dbReference>
<evidence type="ECO:0000256" key="1">
    <source>
        <dbReference type="ARBA" id="ARBA00005417"/>
    </source>
</evidence>
<dbReference type="Pfam" id="PF00005">
    <property type="entry name" value="ABC_tran"/>
    <property type="match status" value="1"/>
</dbReference>
<evidence type="ECO:0000256" key="5">
    <source>
        <dbReference type="ARBA" id="ARBA00022840"/>
    </source>
</evidence>
<dbReference type="InterPro" id="IPR017871">
    <property type="entry name" value="ABC_transporter-like_CS"/>
</dbReference>
<dbReference type="PROSITE" id="PS50893">
    <property type="entry name" value="ABC_TRANSPORTER_2"/>
    <property type="match status" value="1"/>
</dbReference>
<feature type="domain" description="ABC transporter" evidence="6">
    <location>
        <begin position="18"/>
        <end position="248"/>
    </location>
</feature>
<dbReference type="GO" id="GO:0016887">
    <property type="term" value="F:ATP hydrolysis activity"/>
    <property type="evidence" value="ECO:0007669"/>
    <property type="project" value="InterPro"/>
</dbReference>
<dbReference type="SMART" id="SM00382">
    <property type="entry name" value="AAA"/>
    <property type="match status" value="1"/>
</dbReference>
<protein>
    <submittedName>
        <fullName evidence="7">ABC-2 type transport system ATP-binding protein</fullName>
    </submittedName>
</protein>
<evidence type="ECO:0000256" key="2">
    <source>
        <dbReference type="ARBA" id="ARBA00022448"/>
    </source>
</evidence>
<keyword evidence="8" id="KW-1185">Reference proteome</keyword>
<dbReference type="Proteomes" id="UP000535182">
    <property type="component" value="Unassembled WGS sequence"/>
</dbReference>
<keyword evidence="5 7" id="KW-0067">ATP-binding</keyword>
<accession>A0A9X0U3S9</accession>
<dbReference type="AlphaFoldDB" id="A0A9X0U3S9"/>
<dbReference type="GO" id="GO:0005524">
    <property type="term" value="F:ATP binding"/>
    <property type="evidence" value="ECO:0007669"/>
    <property type="project" value="UniProtKB-KW"/>
</dbReference>
<dbReference type="PANTHER" id="PTHR42711">
    <property type="entry name" value="ABC TRANSPORTER ATP-BINDING PROTEIN"/>
    <property type="match status" value="1"/>
</dbReference>
<gene>
    <name evidence="7" type="ORF">HDF14_002223</name>
</gene>
<proteinExistence type="inferred from homology"/>
<keyword evidence="2" id="KW-0813">Transport</keyword>
<sequence length="281" mass="29988">MPTPPTSAVCFPHMVPALSTTGLTRRFGDFIAVQDVNLTVAPGQFFGFLGPNGAGKSTTIKMLTGLLAPTSGSIQILGLDAIANPIEVKRQIGVVPEGLALFGRLTAAEYLRFVGRMYGLDQATTGTRTTELLEFMGLAGETKKLITDFSHGMQKKLALAAAVIHGPRILFLDEPFEGVDAIASGTLKAMLQGMITRGATIFLTSHVLEIVERLCTHIAIIDRGHLIANGSLEELRAGVQARNPEDNGSIKQTLTLEQIFLSVVGSDPTAVHPEQELSWLG</sequence>
<keyword evidence="3" id="KW-0536">Nodulation</keyword>
<evidence type="ECO:0000313" key="8">
    <source>
        <dbReference type="Proteomes" id="UP000535182"/>
    </source>
</evidence>
<dbReference type="PROSITE" id="PS00211">
    <property type="entry name" value="ABC_TRANSPORTER_1"/>
    <property type="match status" value="1"/>
</dbReference>
<dbReference type="InterPro" id="IPR027417">
    <property type="entry name" value="P-loop_NTPase"/>
</dbReference>
<dbReference type="InterPro" id="IPR003439">
    <property type="entry name" value="ABC_transporter-like_ATP-bd"/>
</dbReference>
<dbReference type="SUPFAM" id="SSF52540">
    <property type="entry name" value="P-loop containing nucleoside triphosphate hydrolases"/>
    <property type="match status" value="1"/>
</dbReference>
<dbReference type="PANTHER" id="PTHR42711:SF5">
    <property type="entry name" value="ABC TRANSPORTER ATP-BINDING PROTEIN NATA"/>
    <property type="match status" value="1"/>
</dbReference>
<evidence type="ECO:0000259" key="6">
    <source>
        <dbReference type="PROSITE" id="PS50893"/>
    </source>
</evidence>
<evidence type="ECO:0000256" key="3">
    <source>
        <dbReference type="ARBA" id="ARBA00022458"/>
    </source>
</evidence>
<keyword evidence="4" id="KW-0547">Nucleotide-binding</keyword>
<evidence type="ECO:0000313" key="7">
    <source>
        <dbReference type="EMBL" id="MBB5328613.1"/>
    </source>
</evidence>
<dbReference type="EMBL" id="JACHEB010000004">
    <property type="protein sequence ID" value="MBB5328613.1"/>
    <property type="molecule type" value="Genomic_DNA"/>
</dbReference>
<dbReference type="InterPro" id="IPR050763">
    <property type="entry name" value="ABC_transporter_ATP-binding"/>
</dbReference>
<reference evidence="7 8" key="1">
    <citation type="submission" date="2020-08" db="EMBL/GenBank/DDBJ databases">
        <title>Genomic Encyclopedia of Type Strains, Phase IV (KMG-V): Genome sequencing to study the core and pangenomes of soil and plant-associated prokaryotes.</title>
        <authorList>
            <person name="Whitman W."/>
        </authorList>
    </citation>
    <scope>NUCLEOTIDE SEQUENCE [LARGE SCALE GENOMIC DNA]</scope>
    <source>
        <strain evidence="7 8">X5P2</strain>
    </source>
</reference>
<comment type="caution">
    <text evidence="7">The sequence shown here is derived from an EMBL/GenBank/DDBJ whole genome shotgun (WGS) entry which is preliminary data.</text>
</comment>
<organism evidence="7 8">
    <name type="scientific">Tunturiibacter gelidiferens</name>
    <dbReference type="NCBI Taxonomy" id="3069689"/>
    <lineage>
        <taxon>Bacteria</taxon>
        <taxon>Pseudomonadati</taxon>
        <taxon>Acidobacteriota</taxon>
        <taxon>Terriglobia</taxon>
        <taxon>Terriglobales</taxon>
        <taxon>Acidobacteriaceae</taxon>
        <taxon>Tunturiibacter</taxon>
    </lineage>
</organism>